<feature type="binding site" evidence="9">
    <location>
        <position position="167"/>
    </location>
    <ligand>
        <name>substrate</name>
    </ligand>
</feature>
<keyword evidence="6 10" id="KW-0408">Iron</keyword>
<dbReference type="InterPro" id="IPR000823">
    <property type="entry name" value="Peroxidase_pln"/>
</dbReference>
<evidence type="ECO:0000313" key="16">
    <source>
        <dbReference type="Proteomes" id="UP000822688"/>
    </source>
</evidence>
<protein>
    <recommendedName>
        <fullName evidence="13">Peroxidase</fullName>
        <ecNumber evidence="13">1.11.1.7</ecNumber>
    </recommendedName>
</protein>
<dbReference type="InterPro" id="IPR010255">
    <property type="entry name" value="Haem_peroxidase_sf"/>
</dbReference>
<feature type="binding site" evidence="10">
    <location>
        <position position="260"/>
    </location>
    <ligand>
        <name>Ca(2+)</name>
        <dbReference type="ChEBI" id="CHEBI:29108"/>
        <label>2</label>
    </ligand>
</feature>
<comment type="cofactor">
    <cofactor evidence="10 13">
        <name>Ca(2+)</name>
        <dbReference type="ChEBI" id="CHEBI:29108"/>
    </cofactor>
    <text evidence="10 13">Binds 2 calcium ions per subunit.</text>
</comment>
<keyword evidence="3 13" id="KW-0349">Heme</keyword>
<dbReference type="PRINTS" id="PR00461">
    <property type="entry name" value="PLPEROXIDASE"/>
</dbReference>
<keyword evidence="13" id="KW-0964">Secreted</keyword>
<comment type="similarity">
    <text evidence="13">Belongs to the peroxidase family. Classical plant (class III) peroxidase subfamily.</text>
</comment>
<evidence type="ECO:0000256" key="6">
    <source>
        <dbReference type="ARBA" id="ARBA00023004"/>
    </source>
</evidence>
<feature type="domain" description="Plant heme peroxidase family profile" evidence="14">
    <location>
        <begin position="29"/>
        <end position="332"/>
    </location>
</feature>
<dbReference type="OrthoDB" id="2859658at2759"/>
<accession>A0A8T0H1L6</accession>
<organism evidence="15 16">
    <name type="scientific">Ceratodon purpureus</name>
    <name type="common">Fire moss</name>
    <name type="synonym">Dicranum purpureum</name>
    <dbReference type="NCBI Taxonomy" id="3225"/>
    <lineage>
        <taxon>Eukaryota</taxon>
        <taxon>Viridiplantae</taxon>
        <taxon>Streptophyta</taxon>
        <taxon>Embryophyta</taxon>
        <taxon>Bryophyta</taxon>
        <taxon>Bryophytina</taxon>
        <taxon>Bryopsida</taxon>
        <taxon>Dicranidae</taxon>
        <taxon>Pseudoditrichales</taxon>
        <taxon>Ditrichaceae</taxon>
        <taxon>Ceratodon</taxon>
    </lineage>
</organism>
<evidence type="ECO:0000256" key="12">
    <source>
        <dbReference type="PIRSR" id="PIRSR600823-5"/>
    </source>
</evidence>
<dbReference type="GO" id="GO:0140825">
    <property type="term" value="F:lactoperoxidase activity"/>
    <property type="evidence" value="ECO:0007669"/>
    <property type="project" value="UniProtKB-EC"/>
</dbReference>
<evidence type="ECO:0000256" key="9">
    <source>
        <dbReference type="PIRSR" id="PIRSR600823-2"/>
    </source>
</evidence>
<evidence type="ECO:0000256" key="7">
    <source>
        <dbReference type="ARBA" id="ARBA00023157"/>
    </source>
</evidence>
<dbReference type="Pfam" id="PF00141">
    <property type="entry name" value="peroxidase"/>
    <property type="match status" value="1"/>
</dbReference>
<feature type="site" description="Transition state stabilizer" evidence="11">
    <location>
        <position position="67"/>
    </location>
</feature>
<keyword evidence="13" id="KW-0732">Signal</keyword>
<evidence type="ECO:0000313" key="15">
    <source>
        <dbReference type="EMBL" id="KAG0564677.1"/>
    </source>
</evidence>
<keyword evidence="4 10" id="KW-0479">Metal-binding</keyword>
<dbReference type="Gene3D" id="1.10.520.10">
    <property type="match status" value="1"/>
</dbReference>
<evidence type="ECO:0000256" key="3">
    <source>
        <dbReference type="ARBA" id="ARBA00022617"/>
    </source>
</evidence>
<sequence length="333" mass="36983">MASRVGALVTVVVLVWAVSSLNMAEAGNGLSADFYAKSCPQYEKIIYDYVTKLYNSPKNNTVISMIRWAFHDFVNGADGSFLLRSDNFPNNQSEKDSVAQVGMRNSKYAGDIKLAVDAYCPGVISCADTLAVAGAASVKVMGGPYIPMKVGRRDTRISLKSSADKIPRSTATVDELLAFFKPLGIDTAGAVAMMGGHSVGRAHCVSFKARLYPKLDPKLDLKFAKKLLNRCPLKIPLNSGFNPIHFTYIRNDPFSPLTLDNHYFQELLKRHGVMKVDDNMIWDPRTLPYVKLYANDANVWKKTFMLAYQKLSEYKVLTGTQGEIRRKCSLLNK</sequence>
<keyword evidence="5 13" id="KW-0560">Oxidoreductase</keyword>
<feature type="active site" description="Proton acceptor" evidence="8">
    <location>
        <position position="71"/>
    </location>
</feature>
<feature type="binding site" evidence="10">
    <location>
        <position position="74"/>
    </location>
    <ligand>
        <name>Ca(2+)</name>
        <dbReference type="ChEBI" id="CHEBI:29108"/>
        <label>1</label>
    </ligand>
</feature>
<dbReference type="Gene3D" id="1.10.420.10">
    <property type="entry name" value="Peroxidase, domain 2"/>
    <property type="match status" value="1"/>
</dbReference>
<proteinExistence type="inferred from homology"/>
<evidence type="ECO:0000256" key="13">
    <source>
        <dbReference type="RuleBase" id="RU362060"/>
    </source>
</evidence>
<comment type="caution">
    <text evidence="15">The sequence shown here is derived from an EMBL/GenBank/DDBJ whole genome shotgun (WGS) entry which is preliminary data.</text>
</comment>
<dbReference type="PANTHER" id="PTHR31517">
    <property type="match status" value="1"/>
</dbReference>
<dbReference type="AlphaFoldDB" id="A0A8T0H1L6"/>
<feature type="binding site" evidence="10">
    <location>
        <position position="252"/>
    </location>
    <ligand>
        <name>Ca(2+)</name>
        <dbReference type="ChEBI" id="CHEBI:29108"/>
        <label>2</label>
    </ligand>
</feature>
<evidence type="ECO:0000256" key="8">
    <source>
        <dbReference type="PIRSR" id="PIRSR600823-1"/>
    </source>
</evidence>
<keyword evidence="10 13" id="KW-0106">Calcium</keyword>
<keyword evidence="16" id="KW-1185">Reference proteome</keyword>
<keyword evidence="2 13" id="KW-0575">Peroxidase</keyword>
<dbReference type="GO" id="GO:0046872">
    <property type="term" value="F:metal ion binding"/>
    <property type="evidence" value="ECO:0007669"/>
    <property type="project" value="UniProtKB-UniRule"/>
</dbReference>
<comment type="function">
    <text evidence="13">Removal of H(2)O(2), oxidation of toxic reductants, biosynthesis and degradation of lignin, suberization, auxin catabolism, response to environmental stresses such as wounding, pathogen attack and oxidative stress.</text>
</comment>
<gene>
    <name evidence="15" type="ORF">KC19_8G130500</name>
</gene>
<dbReference type="FunFam" id="1.10.420.10:FF:000001">
    <property type="entry name" value="Peroxidase"/>
    <property type="match status" value="1"/>
</dbReference>
<keyword evidence="7 12" id="KW-1015">Disulfide bond</keyword>
<dbReference type="PRINTS" id="PR00458">
    <property type="entry name" value="PEROXIDASE"/>
</dbReference>
<dbReference type="InterPro" id="IPR033905">
    <property type="entry name" value="Secretory_peroxidase"/>
</dbReference>
<dbReference type="EMBL" id="CM026429">
    <property type="protein sequence ID" value="KAG0564678.1"/>
    <property type="molecule type" value="Genomic_DNA"/>
</dbReference>
<evidence type="ECO:0000256" key="1">
    <source>
        <dbReference type="ARBA" id="ARBA00000189"/>
    </source>
</evidence>
<dbReference type="GO" id="GO:0042744">
    <property type="term" value="P:hydrogen peroxide catabolic process"/>
    <property type="evidence" value="ECO:0007669"/>
    <property type="project" value="UniProtKB-KW"/>
</dbReference>
<keyword evidence="13" id="KW-0376">Hydrogen peroxide</keyword>
<evidence type="ECO:0000259" key="14">
    <source>
        <dbReference type="PROSITE" id="PS50873"/>
    </source>
</evidence>
<evidence type="ECO:0000256" key="2">
    <source>
        <dbReference type="ARBA" id="ARBA00022559"/>
    </source>
</evidence>
<dbReference type="Proteomes" id="UP000822688">
    <property type="component" value="Chromosome 8"/>
</dbReference>
<dbReference type="InterPro" id="IPR002016">
    <property type="entry name" value="Haem_peroxidase"/>
</dbReference>
<dbReference type="GO" id="GO:0006979">
    <property type="term" value="P:response to oxidative stress"/>
    <property type="evidence" value="ECO:0007669"/>
    <property type="project" value="UniProtKB-UniRule"/>
</dbReference>
<dbReference type="CDD" id="cd00693">
    <property type="entry name" value="secretory_peroxidase"/>
    <property type="match status" value="1"/>
</dbReference>
<feature type="disulfide bond" evidence="12">
    <location>
        <begin position="126"/>
        <end position="328"/>
    </location>
</feature>
<feature type="binding site" evidence="10">
    <location>
        <position position="78"/>
    </location>
    <ligand>
        <name>Ca(2+)</name>
        <dbReference type="ChEBI" id="CHEBI:29108"/>
        <label>1</label>
    </ligand>
</feature>
<reference evidence="15" key="1">
    <citation type="submission" date="2020-06" db="EMBL/GenBank/DDBJ databases">
        <title>WGS assembly of Ceratodon purpureus strain R40.</title>
        <authorList>
            <person name="Carey S.B."/>
            <person name="Jenkins J."/>
            <person name="Shu S."/>
            <person name="Lovell J.T."/>
            <person name="Sreedasyam A."/>
            <person name="Maumus F."/>
            <person name="Tiley G.P."/>
            <person name="Fernandez-Pozo N."/>
            <person name="Barry K."/>
            <person name="Chen C."/>
            <person name="Wang M."/>
            <person name="Lipzen A."/>
            <person name="Daum C."/>
            <person name="Saski C.A."/>
            <person name="Payton A.C."/>
            <person name="Mcbreen J.C."/>
            <person name="Conrad R.E."/>
            <person name="Kollar L.M."/>
            <person name="Olsson S."/>
            <person name="Huttunen S."/>
            <person name="Landis J.B."/>
            <person name="Wickett N.J."/>
            <person name="Johnson M.G."/>
            <person name="Rensing S.A."/>
            <person name="Grimwood J."/>
            <person name="Schmutz J."/>
            <person name="Mcdaniel S.F."/>
        </authorList>
    </citation>
    <scope>NUCLEOTIDE SEQUENCE</scope>
    <source>
        <strain evidence="15">R40</strain>
    </source>
</reference>
<dbReference type="GO" id="GO:0020037">
    <property type="term" value="F:heme binding"/>
    <property type="evidence" value="ECO:0007669"/>
    <property type="project" value="UniProtKB-UniRule"/>
</dbReference>
<dbReference type="EMBL" id="CM026429">
    <property type="protein sequence ID" value="KAG0564677.1"/>
    <property type="molecule type" value="Genomic_DNA"/>
</dbReference>
<feature type="binding site" evidence="10">
    <location>
        <position position="72"/>
    </location>
    <ligand>
        <name>Ca(2+)</name>
        <dbReference type="ChEBI" id="CHEBI:29108"/>
        <label>1</label>
    </ligand>
</feature>
<feature type="disulfide bond" evidence="12">
    <location>
        <begin position="204"/>
        <end position="231"/>
    </location>
</feature>
<feature type="binding site" description="axial binding residue" evidence="10">
    <location>
        <position position="197"/>
    </location>
    <ligand>
        <name>heme b</name>
        <dbReference type="ChEBI" id="CHEBI:60344"/>
    </ligand>
    <ligandPart>
        <name>Fe</name>
        <dbReference type="ChEBI" id="CHEBI:18248"/>
    </ligandPart>
</feature>
<evidence type="ECO:0000256" key="10">
    <source>
        <dbReference type="PIRSR" id="PIRSR600823-3"/>
    </source>
</evidence>
<name>A0A8T0H1L6_CERPU</name>
<feature type="disulfide bond" evidence="12">
    <location>
        <begin position="39"/>
        <end position="120"/>
    </location>
</feature>
<comment type="cofactor">
    <cofactor evidence="10 13">
        <name>heme b</name>
        <dbReference type="ChEBI" id="CHEBI:60344"/>
    </cofactor>
    <text evidence="10 13">Binds 1 heme b (iron(II)-protoporphyrin IX) group per subunit.</text>
</comment>
<dbReference type="PANTHER" id="PTHR31517:SF80">
    <property type="entry name" value="PEROXIDASE"/>
    <property type="match status" value="1"/>
</dbReference>
<feature type="binding site" evidence="10">
    <location>
        <position position="94"/>
    </location>
    <ligand>
        <name>Ca(2+)</name>
        <dbReference type="ChEBI" id="CHEBI:29108"/>
        <label>1</label>
    </ligand>
</feature>
<evidence type="ECO:0000256" key="4">
    <source>
        <dbReference type="ARBA" id="ARBA00022723"/>
    </source>
</evidence>
<dbReference type="SUPFAM" id="SSF48113">
    <property type="entry name" value="Heme-dependent peroxidases"/>
    <property type="match status" value="1"/>
</dbReference>
<feature type="chain" id="PRO_5036511313" description="Peroxidase" evidence="13">
    <location>
        <begin position="27"/>
        <end position="333"/>
    </location>
</feature>
<evidence type="ECO:0000256" key="5">
    <source>
        <dbReference type="ARBA" id="ARBA00023002"/>
    </source>
</evidence>
<comment type="catalytic activity">
    <reaction evidence="1 13">
        <text>2 a phenolic donor + H2O2 = 2 a phenolic radical donor + 2 H2O</text>
        <dbReference type="Rhea" id="RHEA:56136"/>
        <dbReference type="ChEBI" id="CHEBI:15377"/>
        <dbReference type="ChEBI" id="CHEBI:16240"/>
        <dbReference type="ChEBI" id="CHEBI:139520"/>
        <dbReference type="ChEBI" id="CHEBI:139521"/>
        <dbReference type="EC" id="1.11.1.7"/>
    </reaction>
</comment>
<evidence type="ECO:0000256" key="11">
    <source>
        <dbReference type="PIRSR" id="PIRSR600823-4"/>
    </source>
</evidence>
<feature type="signal peptide" evidence="13">
    <location>
        <begin position="1"/>
        <end position="26"/>
    </location>
</feature>
<dbReference type="EC" id="1.11.1.7" evidence="13"/>
<feature type="binding site" evidence="10">
    <location>
        <position position="76"/>
    </location>
    <ligand>
        <name>Ca(2+)</name>
        <dbReference type="ChEBI" id="CHEBI:29108"/>
        <label>1</label>
    </ligand>
</feature>
<feature type="binding site" evidence="10">
    <location>
        <position position="80"/>
    </location>
    <ligand>
        <name>Ca(2+)</name>
        <dbReference type="ChEBI" id="CHEBI:29108"/>
        <label>1</label>
    </ligand>
</feature>
<comment type="subcellular location">
    <subcellularLocation>
        <location evidence="13">Secreted</location>
    </subcellularLocation>
</comment>
<dbReference type="PROSITE" id="PS50873">
    <property type="entry name" value="PEROXIDASE_4"/>
    <property type="match status" value="1"/>
</dbReference>
<dbReference type="GO" id="GO:0005576">
    <property type="term" value="C:extracellular region"/>
    <property type="evidence" value="ECO:0007669"/>
    <property type="project" value="UniProtKB-SubCell"/>
</dbReference>